<dbReference type="InterPro" id="IPR038389">
    <property type="entry name" value="PSMG2_sf"/>
</dbReference>
<evidence type="ECO:0008006" key="3">
    <source>
        <dbReference type="Google" id="ProtNLM"/>
    </source>
</evidence>
<protein>
    <recommendedName>
        <fullName evidence="3">Proteasome assembly chaperone family protein</fullName>
    </recommendedName>
</protein>
<dbReference type="EMBL" id="LFWZ01000022">
    <property type="protein sequence ID" value="KON30750.1"/>
    <property type="molecule type" value="Genomic_DNA"/>
</dbReference>
<gene>
    <name evidence="1" type="ORF">AC482_03065</name>
</gene>
<dbReference type="Gene3D" id="3.40.50.10900">
    <property type="entry name" value="PAC-like subunit"/>
    <property type="match status" value="1"/>
</dbReference>
<name>A0A0M0BQU2_9ARCH</name>
<dbReference type="SUPFAM" id="SSF159659">
    <property type="entry name" value="Cgl1923-like"/>
    <property type="match status" value="1"/>
</dbReference>
<sequence>MEIRYLASPKLSKPRMVAAWPGMGYLAKISADYLRRRIDARPFAEIIYYRNAVLYKDGLVELLPIRHRFYASTAHDLIICVGDAQPAVPEEAYRLAECVVEVAERYGVSCIYTMAAYPGDLQGVPMVYGACTDERLKGFLMEQNIRPLEGEGAINGLNGVLIGAAKNRGIDGICLLGEIRYANVPQHLSSKAVLEKLAVILGIEIDTSPLKRRAERVDLSIRRRLVQYPDIEKEDRREERGFRYIS</sequence>
<reference evidence="1 2" key="1">
    <citation type="submission" date="2015-06" db="EMBL/GenBank/DDBJ databases">
        <title>New insights into the roles of widespread benthic archaea in carbon and nitrogen cycling.</title>
        <authorList>
            <person name="Lazar C.S."/>
            <person name="Baker B.J."/>
            <person name="Seitz K.W."/>
            <person name="Hyde A.S."/>
            <person name="Dick G.J."/>
            <person name="Hinrichs K.-U."/>
            <person name="Teske A.P."/>
        </authorList>
    </citation>
    <scope>NUCLEOTIDE SEQUENCE [LARGE SCALE GENOMIC DNA]</scope>
    <source>
        <strain evidence="1">DG-45</strain>
    </source>
</reference>
<dbReference type="PANTHER" id="PTHR35610:SF7">
    <property type="entry name" value="3-ISOPROPYLMALATE DEHYDRATASE"/>
    <property type="match status" value="1"/>
</dbReference>
<dbReference type="InterPro" id="IPR019151">
    <property type="entry name" value="Proteasome_assmbl_chaperone_2"/>
</dbReference>
<accession>A0A0M0BQU2</accession>
<dbReference type="Pfam" id="PF09754">
    <property type="entry name" value="PAC2"/>
    <property type="match status" value="1"/>
</dbReference>
<organism evidence="1 2">
    <name type="scientific">miscellaneous Crenarchaeota group-15 archaeon DG-45</name>
    <dbReference type="NCBI Taxonomy" id="1685127"/>
    <lineage>
        <taxon>Archaea</taxon>
        <taxon>Candidatus Bathyarchaeota</taxon>
        <taxon>MCG-15</taxon>
    </lineage>
</organism>
<proteinExistence type="predicted"/>
<dbReference type="Proteomes" id="UP000037210">
    <property type="component" value="Unassembled WGS sequence"/>
</dbReference>
<comment type="caution">
    <text evidence="1">The sequence shown here is derived from an EMBL/GenBank/DDBJ whole genome shotgun (WGS) entry which is preliminary data.</text>
</comment>
<dbReference type="PANTHER" id="PTHR35610">
    <property type="entry name" value="3-ISOPROPYLMALATE DEHYDRATASE-RELATED"/>
    <property type="match status" value="1"/>
</dbReference>
<evidence type="ECO:0000313" key="2">
    <source>
        <dbReference type="Proteomes" id="UP000037210"/>
    </source>
</evidence>
<dbReference type="AlphaFoldDB" id="A0A0M0BQU2"/>
<evidence type="ECO:0000313" key="1">
    <source>
        <dbReference type="EMBL" id="KON30750.1"/>
    </source>
</evidence>